<evidence type="ECO:0000256" key="6">
    <source>
        <dbReference type="SAM" id="SignalP"/>
    </source>
</evidence>
<dbReference type="GO" id="GO:0005507">
    <property type="term" value="F:copper ion binding"/>
    <property type="evidence" value="ECO:0007669"/>
    <property type="project" value="InterPro"/>
</dbReference>
<evidence type="ECO:0000256" key="4">
    <source>
        <dbReference type="ARBA" id="ARBA00023008"/>
    </source>
</evidence>
<dbReference type="OrthoDB" id="5242236at2"/>
<dbReference type="InterPro" id="IPR014756">
    <property type="entry name" value="Ig_E-set"/>
</dbReference>
<reference evidence="8" key="1">
    <citation type="journal article" date="2014" name="Int. J. Syst. Evol. Microbiol.">
        <title>Complete genome sequence of Corynebacterium casei LMG S-19264T (=DSM 44701T), isolated from a smear-ripened cheese.</title>
        <authorList>
            <consortium name="US DOE Joint Genome Institute (JGI-PGF)"/>
            <person name="Walter F."/>
            <person name="Albersmeier A."/>
            <person name="Kalinowski J."/>
            <person name="Ruckert C."/>
        </authorList>
    </citation>
    <scope>NUCLEOTIDE SEQUENCE</scope>
    <source>
        <strain evidence="8">CGMCC 4.7679</strain>
    </source>
</reference>
<comment type="subcellular location">
    <subcellularLocation>
        <location evidence="1">Cell envelope</location>
    </subcellularLocation>
</comment>
<keyword evidence="5" id="KW-0812">Transmembrane</keyword>
<evidence type="ECO:0000313" key="9">
    <source>
        <dbReference type="Proteomes" id="UP000658656"/>
    </source>
</evidence>
<reference evidence="8" key="2">
    <citation type="submission" date="2020-09" db="EMBL/GenBank/DDBJ databases">
        <authorList>
            <person name="Sun Q."/>
            <person name="Zhou Y."/>
        </authorList>
    </citation>
    <scope>NUCLEOTIDE SEQUENCE</scope>
    <source>
        <strain evidence="8">CGMCC 4.7679</strain>
    </source>
</reference>
<evidence type="ECO:0000259" key="7">
    <source>
        <dbReference type="Pfam" id="PF04234"/>
    </source>
</evidence>
<dbReference type="EMBL" id="BNAV01000006">
    <property type="protein sequence ID" value="GHF66642.1"/>
    <property type="molecule type" value="Genomic_DNA"/>
</dbReference>
<sequence>MRGSVLTFTLAVLLVAGMRAADAHDVLESSNPPAGGQLSTAPSTVELSFNAPVEPGFNELVVTGPDKTSHWEAGPATVAAETISAPLRPLGPAGDYTVTYHIVSEDGHPVSGSYTFHLTVAGDGTPAPATQAQANPAAAGQPAVADATPDATVPVWVWIAAAIVLLGAGALVARRIAR</sequence>
<keyword evidence="5" id="KW-0472">Membrane</keyword>
<dbReference type="GO" id="GO:0030313">
    <property type="term" value="C:cell envelope"/>
    <property type="evidence" value="ECO:0007669"/>
    <property type="project" value="UniProtKB-SubCell"/>
</dbReference>
<dbReference type="Gene3D" id="2.60.40.1220">
    <property type="match status" value="1"/>
</dbReference>
<accession>A0A8H9IVN5</accession>
<keyword evidence="5" id="KW-1133">Transmembrane helix</keyword>
<evidence type="ECO:0000256" key="1">
    <source>
        <dbReference type="ARBA" id="ARBA00004196"/>
    </source>
</evidence>
<dbReference type="GO" id="GO:0005886">
    <property type="term" value="C:plasma membrane"/>
    <property type="evidence" value="ECO:0007669"/>
    <property type="project" value="TreeGrafter"/>
</dbReference>
<dbReference type="PANTHER" id="PTHR34820">
    <property type="entry name" value="INNER MEMBRANE PROTEIN YEBZ"/>
    <property type="match status" value="1"/>
</dbReference>
<dbReference type="SUPFAM" id="SSF81296">
    <property type="entry name" value="E set domains"/>
    <property type="match status" value="1"/>
</dbReference>
<dbReference type="RefSeq" id="WP_145932824.1">
    <property type="nucleotide sequence ID" value="NZ_BNAV01000006.1"/>
</dbReference>
<dbReference type="GO" id="GO:0046688">
    <property type="term" value="P:response to copper ion"/>
    <property type="evidence" value="ECO:0007669"/>
    <property type="project" value="InterPro"/>
</dbReference>
<feature type="transmembrane region" description="Helical" evidence="5">
    <location>
        <begin position="155"/>
        <end position="173"/>
    </location>
</feature>
<keyword evidence="9" id="KW-1185">Reference proteome</keyword>
<dbReference type="GO" id="GO:0042597">
    <property type="term" value="C:periplasmic space"/>
    <property type="evidence" value="ECO:0007669"/>
    <property type="project" value="InterPro"/>
</dbReference>
<dbReference type="PANTHER" id="PTHR34820:SF4">
    <property type="entry name" value="INNER MEMBRANE PROTEIN YEBZ"/>
    <property type="match status" value="1"/>
</dbReference>
<dbReference type="InterPro" id="IPR007348">
    <property type="entry name" value="CopC_dom"/>
</dbReference>
<organism evidence="8 9">
    <name type="scientific">Amycolatopsis bartoniae</name>
    <dbReference type="NCBI Taxonomy" id="941986"/>
    <lineage>
        <taxon>Bacteria</taxon>
        <taxon>Bacillati</taxon>
        <taxon>Actinomycetota</taxon>
        <taxon>Actinomycetes</taxon>
        <taxon>Pseudonocardiales</taxon>
        <taxon>Pseudonocardiaceae</taxon>
        <taxon>Amycolatopsis</taxon>
    </lineage>
</organism>
<dbReference type="AlphaFoldDB" id="A0A8H9IVN5"/>
<name>A0A8H9IVN5_9PSEU</name>
<keyword evidence="4" id="KW-0186">Copper</keyword>
<keyword evidence="2" id="KW-0479">Metal-binding</keyword>
<protein>
    <recommendedName>
        <fullName evidence="7">CopC domain-containing protein</fullName>
    </recommendedName>
</protein>
<feature type="signal peptide" evidence="6">
    <location>
        <begin position="1"/>
        <end position="23"/>
    </location>
</feature>
<evidence type="ECO:0000256" key="5">
    <source>
        <dbReference type="SAM" id="Phobius"/>
    </source>
</evidence>
<evidence type="ECO:0000256" key="3">
    <source>
        <dbReference type="ARBA" id="ARBA00022729"/>
    </source>
</evidence>
<dbReference type="GO" id="GO:0006825">
    <property type="term" value="P:copper ion transport"/>
    <property type="evidence" value="ECO:0007669"/>
    <property type="project" value="InterPro"/>
</dbReference>
<gene>
    <name evidence="8" type="ORF">GCM10017566_45570</name>
</gene>
<feature type="chain" id="PRO_5039335487" description="CopC domain-containing protein" evidence="6">
    <location>
        <begin position="24"/>
        <end position="178"/>
    </location>
</feature>
<keyword evidence="3 6" id="KW-0732">Signal</keyword>
<evidence type="ECO:0000256" key="2">
    <source>
        <dbReference type="ARBA" id="ARBA00022723"/>
    </source>
</evidence>
<dbReference type="InterPro" id="IPR032694">
    <property type="entry name" value="CopC/D"/>
</dbReference>
<comment type="caution">
    <text evidence="8">The sequence shown here is derived from an EMBL/GenBank/DDBJ whole genome shotgun (WGS) entry which is preliminary data.</text>
</comment>
<dbReference type="InterPro" id="IPR014755">
    <property type="entry name" value="Cu-Rt/internalin_Ig-like"/>
</dbReference>
<feature type="domain" description="CopC" evidence="7">
    <location>
        <begin position="24"/>
        <end position="117"/>
    </location>
</feature>
<proteinExistence type="predicted"/>
<dbReference type="Pfam" id="PF04234">
    <property type="entry name" value="CopC"/>
    <property type="match status" value="1"/>
</dbReference>
<evidence type="ECO:0000313" key="8">
    <source>
        <dbReference type="EMBL" id="GHF66642.1"/>
    </source>
</evidence>
<dbReference type="Proteomes" id="UP000658656">
    <property type="component" value="Unassembled WGS sequence"/>
</dbReference>